<feature type="binding site" evidence="13">
    <location>
        <position position="240"/>
    </location>
    <ligand>
        <name>Mg(2+)</name>
        <dbReference type="ChEBI" id="CHEBI:18420"/>
    </ligand>
</feature>
<comment type="cofactor">
    <cofactor evidence="2">
        <name>Mn(2+)</name>
        <dbReference type="ChEBI" id="CHEBI:29035"/>
    </cofactor>
</comment>
<dbReference type="PROSITE" id="PS00470">
    <property type="entry name" value="IDH_IMDH"/>
    <property type="match status" value="1"/>
</dbReference>
<keyword evidence="7 13" id="KW-0028">Amino-acid biosynthesis</keyword>
<comment type="caution">
    <text evidence="13">Lacks conserved residue(s) required for the propagation of feature annotation.</text>
</comment>
<comment type="similarity">
    <text evidence="4 13">Belongs to the isocitrate and isopropylmalate dehydrogenases family. LeuB type 1 subfamily.</text>
</comment>
<evidence type="ECO:0000259" key="15">
    <source>
        <dbReference type="SMART" id="SM01329"/>
    </source>
</evidence>
<evidence type="ECO:0000256" key="8">
    <source>
        <dbReference type="ARBA" id="ARBA00022723"/>
    </source>
</evidence>
<dbReference type="GO" id="GO:0003862">
    <property type="term" value="F:3-isopropylmalate dehydrogenase activity"/>
    <property type="evidence" value="ECO:0007669"/>
    <property type="project" value="UniProtKB-EC"/>
</dbReference>
<dbReference type="RefSeq" id="WP_379881600.1">
    <property type="nucleotide sequence ID" value="NZ_JBHPON010000002.1"/>
</dbReference>
<keyword evidence="10 13" id="KW-0560">Oxidoreductase</keyword>
<dbReference type="Gene3D" id="3.40.718.10">
    <property type="entry name" value="Isopropylmalate Dehydrogenase"/>
    <property type="match status" value="1"/>
</dbReference>
<evidence type="ECO:0000256" key="3">
    <source>
        <dbReference type="ARBA" id="ARBA00004762"/>
    </source>
</evidence>
<keyword evidence="6 13" id="KW-0432">Leucine biosynthesis</keyword>
<evidence type="ECO:0000256" key="9">
    <source>
        <dbReference type="ARBA" id="ARBA00022842"/>
    </source>
</evidence>
<dbReference type="PANTHER" id="PTHR42979:SF1">
    <property type="entry name" value="3-ISOPROPYLMALATE DEHYDROGENASE"/>
    <property type="match status" value="1"/>
</dbReference>
<evidence type="ECO:0000256" key="6">
    <source>
        <dbReference type="ARBA" id="ARBA00022430"/>
    </source>
</evidence>
<comment type="caution">
    <text evidence="16">The sequence shown here is derived from an EMBL/GenBank/DDBJ whole genome shotgun (WGS) entry which is preliminary data.</text>
</comment>
<keyword evidence="13" id="KW-0963">Cytoplasm</keyword>
<dbReference type="SMART" id="SM01329">
    <property type="entry name" value="Iso_dh"/>
    <property type="match status" value="1"/>
</dbReference>
<feature type="binding site" evidence="13">
    <location>
        <position position="93"/>
    </location>
    <ligand>
        <name>substrate</name>
    </ligand>
</feature>
<proteinExistence type="inferred from homology"/>
<evidence type="ECO:0000256" key="2">
    <source>
        <dbReference type="ARBA" id="ARBA00001936"/>
    </source>
</evidence>
<feature type="binding site" evidence="13">
    <location>
        <position position="216"/>
    </location>
    <ligand>
        <name>substrate</name>
    </ligand>
</feature>
<dbReference type="SUPFAM" id="SSF53659">
    <property type="entry name" value="Isocitrate/Isopropylmalate dehydrogenase-like"/>
    <property type="match status" value="1"/>
</dbReference>
<feature type="binding site" evidence="13">
    <location>
        <position position="216"/>
    </location>
    <ligand>
        <name>Mg(2+)</name>
        <dbReference type="ChEBI" id="CHEBI:18420"/>
    </ligand>
</feature>
<evidence type="ECO:0000256" key="1">
    <source>
        <dbReference type="ARBA" id="ARBA00000624"/>
    </source>
</evidence>
<evidence type="ECO:0000256" key="4">
    <source>
        <dbReference type="ARBA" id="ARBA00008319"/>
    </source>
</evidence>
<dbReference type="HAMAP" id="MF_01033">
    <property type="entry name" value="LeuB_type1"/>
    <property type="match status" value="1"/>
</dbReference>
<evidence type="ECO:0000256" key="14">
    <source>
        <dbReference type="RuleBase" id="RU004445"/>
    </source>
</evidence>
<evidence type="ECO:0000256" key="11">
    <source>
        <dbReference type="ARBA" id="ARBA00023027"/>
    </source>
</evidence>
<dbReference type="NCBIfam" id="TIGR00169">
    <property type="entry name" value="leuB"/>
    <property type="match status" value="1"/>
</dbReference>
<evidence type="ECO:0000313" key="16">
    <source>
        <dbReference type="EMBL" id="MFC6037157.1"/>
    </source>
</evidence>
<dbReference type="EC" id="1.1.1.85" evidence="13"/>
<accession>A0ABW1L2C1</accession>
<comment type="cofactor">
    <cofactor evidence="13 14">
        <name>Mg(2+)</name>
        <dbReference type="ChEBI" id="CHEBI:18420"/>
    </cofactor>
    <cofactor evidence="13 14">
        <name>Mn(2+)</name>
        <dbReference type="ChEBI" id="CHEBI:29035"/>
    </cofactor>
    <text evidence="13 14">Binds 1 Mg(2+) or Mn(2+) ion per subunit.</text>
</comment>
<keyword evidence="11 13" id="KW-0520">NAD</keyword>
<evidence type="ECO:0000313" key="17">
    <source>
        <dbReference type="Proteomes" id="UP001596116"/>
    </source>
</evidence>
<evidence type="ECO:0000256" key="10">
    <source>
        <dbReference type="ARBA" id="ARBA00023002"/>
    </source>
</evidence>
<gene>
    <name evidence="13 16" type="primary">leuB</name>
    <name evidence="16" type="ORF">ACFMB1_16495</name>
</gene>
<feature type="binding site" evidence="13">
    <location>
        <position position="244"/>
    </location>
    <ligand>
        <name>Mg(2+)</name>
        <dbReference type="ChEBI" id="CHEBI:18420"/>
    </ligand>
</feature>
<keyword evidence="8 13" id="KW-0479">Metal-binding</keyword>
<evidence type="ECO:0000256" key="13">
    <source>
        <dbReference type="HAMAP-Rule" id="MF_01033"/>
    </source>
</evidence>
<keyword evidence="13" id="KW-0464">Manganese</keyword>
<evidence type="ECO:0000256" key="5">
    <source>
        <dbReference type="ARBA" id="ARBA00011738"/>
    </source>
</evidence>
<sequence length="345" mass="36236">MAMIAFLPGDGVGPEVADAAKRVLEAAAKKFSLTLDFKDCFFGGAAIDACGDPFPSETKEACLGADAIFLGAIGGPKWDKAKRRPEAGLLEMRKALGVYANLRPVSVAGGMEHLSPLREARVKGVDMLIVRELTGGMYFGDRTEGDDRATDECLYTKEEVTRVARIAFEAARKRKGRVASVDKANVLATSRLWRNAVNELHAAEYKDVELSHMLVDAMAMKLIQAPAEYDVILTENLFGDILSDEASVLSGSIGLAPSASLGDGTRGLFEPIHGSAPDIAGQGKANPAGAIMSAAMLLRYSLNEGAAADAIEAAVSKALASGRGTGDIGGEDNTASFTDAVVELI</sequence>
<feature type="domain" description="Isopropylmalate dehydrogenase-like" evidence="15">
    <location>
        <begin position="3"/>
        <end position="341"/>
    </location>
</feature>
<comment type="pathway">
    <text evidence="3 13 14">Amino-acid biosynthesis; L-leucine biosynthesis; L-leucine from 3-methyl-2-oxobutanoate: step 3/4.</text>
</comment>
<dbReference type="InterPro" id="IPR024084">
    <property type="entry name" value="IsoPropMal-DH-like_dom"/>
</dbReference>
<name>A0ABW1L2C1_9PROT</name>
<keyword evidence="12 13" id="KW-0100">Branched-chain amino acid biosynthesis</keyword>
<feature type="site" description="Important for catalysis" evidence="13">
    <location>
        <position position="183"/>
    </location>
</feature>
<protein>
    <recommendedName>
        <fullName evidence="13">3-isopropylmalate dehydrogenase</fullName>
        <ecNumber evidence="13">1.1.1.85</ecNumber>
    </recommendedName>
    <alternativeName>
        <fullName evidence="13">3-IPM-DH</fullName>
    </alternativeName>
    <alternativeName>
        <fullName evidence="13">Beta-IPM dehydrogenase</fullName>
        <shortName evidence="13">IMDH</shortName>
    </alternativeName>
</protein>
<dbReference type="Pfam" id="PF00180">
    <property type="entry name" value="Iso_dh"/>
    <property type="match status" value="1"/>
</dbReference>
<organism evidence="16 17">
    <name type="scientific">Hyphococcus aureus</name>
    <dbReference type="NCBI Taxonomy" id="2666033"/>
    <lineage>
        <taxon>Bacteria</taxon>
        <taxon>Pseudomonadati</taxon>
        <taxon>Pseudomonadota</taxon>
        <taxon>Alphaproteobacteria</taxon>
        <taxon>Parvularculales</taxon>
        <taxon>Parvularculaceae</taxon>
        <taxon>Hyphococcus</taxon>
    </lineage>
</organism>
<keyword evidence="17" id="KW-1185">Reference proteome</keyword>
<comment type="catalytic activity">
    <reaction evidence="1 13 14">
        <text>(2R,3S)-3-isopropylmalate + NAD(+) = 4-methyl-2-oxopentanoate + CO2 + NADH</text>
        <dbReference type="Rhea" id="RHEA:32271"/>
        <dbReference type="ChEBI" id="CHEBI:16526"/>
        <dbReference type="ChEBI" id="CHEBI:17865"/>
        <dbReference type="ChEBI" id="CHEBI:35121"/>
        <dbReference type="ChEBI" id="CHEBI:57540"/>
        <dbReference type="ChEBI" id="CHEBI:57945"/>
        <dbReference type="EC" id="1.1.1.85"/>
    </reaction>
</comment>
<feature type="binding site" evidence="13">
    <location>
        <position position="131"/>
    </location>
    <ligand>
        <name>substrate</name>
    </ligand>
</feature>
<reference evidence="16 17" key="1">
    <citation type="submission" date="2024-09" db="EMBL/GenBank/DDBJ databases">
        <authorList>
            <person name="Zhang Z.-H."/>
        </authorList>
    </citation>
    <scope>NUCLEOTIDE SEQUENCE [LARGE SCALE GENOMIC DNA]</scope>
    <source>
        <strain evidence="16 17">HHTR114</strain>
    </source>
</reference>
<evidence type="ECO:0000256" key="12">
    <source>
        <dbReference type="ARBA" id="ARBA00023304"/>
    </source>
</evidence>
<comment type="subcellular location">
    <subcellularLocation>
        <location evidence="13">Cytoplasm</location>
    </subcellularLocation>
</comment>
<dbReference type="EMBL" id="JBHPON010000002">
    <property type="protein sequence ID" value="MFC6037157.1"/>
    <property type="molecule type" value="Genomic_DNA"/>
</dbReference>
<feature type="binding site" evidence="13">
    <location>
        <begin position="274"/>
        <end position="286"/>
    </location>
    <ligand>
        <name>NAD(+)</name>
        <dbReference type="ChEBI" id="CHEBI:57540"/>
    </ligand>
</feature>
<dbReference type="InterPro" id="IPR004429">
    <property type="entry name" value="Isopropylmalate_DH"/>
</dbReference>
<evidence type="ECO:0000256" key="7">
    <source>
        <dbReference type="ARBA" id="ARBA00022605"/>
    </source>
</evidence>
<feature type="site" description="Important for catalysis" evidence="13">
    <location>
        <position position="138"/>
    </location>
</feature>
<dbReference type="Proteomes" id="UP001596116">
    <property type="component" value="Unassembled WGS sequence"/>
</dbReference>
<dbReference type="InterPro" id="IPR019818">
    <property type="entry name" value="IsoCit/isopropylmalate_DH_CS"/>
</dbReference>
<keyword evidence="9 13" id="KW-0460">Magnesium</keyword>
<comment type="function">
    <text evidence="13 14">Catalyzes the oxidation of 3-carboxy-2-hydroxy-4-methylpentanoate (3-isopropylmalate) to 3-carboxy-4-methyl-2-oxopentanoate. The product decarboxylates to 4-methyl-2 oxopentanoate.</text>
</comment>
<comment type="subunit">
    <text evidence="5 13 14">Homodimer.</text>
</comment>
<feature type="binding site" evidence="13">
    <location>
        <position position="103"/>
    </location>
    <ligand>
        <name>substrate</name>
    </ligand>
</feature>
<dbReference type="PANTHER" id="PTHR42979">
    <property type="entry name" value="3-ISOPROPYLMALATE DEHYDROGENASE"/>
    <property type="match status" value="1"/>
</dbReference>